<feature type="transmembrane region" description="Helical" evidence="7">
    <location>
        <begin position="314"/>
        <end position="344"/>
    </location>
</feature>
<comment type="subcellular location">
    <subcellularLocation>
        <location evidence="1 7">Cell inner membrane</location>
        <topology evidence="1 7">Multi-pass membrane protein</topology>
    </subcellularLocation>
</comment>
<dbReference type="GO" id="GO:0022857">
    <property type="term" value="F:transmembrane transporter activity"/>
    <property type="evidence" value="ECO:0007669"/>
    <property type="project" value="UniProtKB-UniRule"/>
</dbReference>
<keyword evidence="7" id="KW-0813">Transport</keyword>
<gene>
    <name evidence="9" type="ORF">SAMN05428964_1036</name>
</gene>
<feature type="transmembrane region" description="Helical" evidence="7">
    <location>
        <begin position="49"/>
        <end position="71"/>
    </location>
</feature>
<feature type="transmembrane region" description="Helical" evidence="7">
    <location>
        <begin position="136"/>
        <end position="159"/>
    </location>
</feature>
<dbReference type="Pfam" id="PF06808">
    <property type="entry name" value="DctM"/>
    <property type="match status" value="1"/>
</dbReference>
<dbReference type="Proteomes" id="UP000219068">
    <property type="component" value="Unassembled WGS sequence"/>
</dbReference>
<comment type="similarity">
    <text evidence="7">Belongs to the TRAP transporter large permease family.</text>
</comment>
<comment type="function">
    <text evidence="7">Part of the tripartite ATP-independent periplasmic (TRAP) transport system.</text>
</comment>
<dbReference type="NCBIfam" id="TIGR00786">
    <property type="entry name" value="dctM"/>
    <property type="match status" value="1"/>
</dbReference>
<comment type="caution">
    <text evidence="7">Lacks conserved residue(s) required for the propagation of feature annotation.</text>
</comment>
<dbReference type="PANTHER" id="PTHR33362">
    <property type="entry name" value="SIALIC ACID TRAP TRANSPORTER PERMEASE PROTEIN SIAT-RELATED"/>
    <property type="match status" value="1"/>
</dbReference>
<dbReference type="InterPro" id="IPR010656">
    <property type="entry name" value="DctM"/>
</dbReference>
<evidence type="ECO:0000313" key="10">
    <source>
        <dbReference type="Proteomes" id="UP000219068"/>
    </source>
</evidence>
<evidence type="ECO:0000256" key="4">
    <source>
        <dbReference type="ARBA" id="ARBA00022692"/>
    </source>
</evidence>
<evidence type="ECO:0000313" key="9">
    <source>
        <dbReference type="EMBL" id="SOC20105.1"/>
    </source>
</evidence>
<dbReference type="AlphaFoldDB" id="A0A285TD20"/>
<keyword evidence="6 7" id="KW-0472">Membrane</keyword>
<dbReference type="InterPro" id="IPR004681">
    <property type="entry name" value="TRAP_DctM"/>
</dbReference>
<dbReference type="EMBL" id="OBMM01000003">
    <property type="protein sequence ID" value="SOC20105.1"/>
    <property type="molecule type" value="Genomic_DNA"/>
</dbReference>
<accession>A0A285TD20</accession>
<dbReference type="PIRSF" id="PIRSF006066">
    <property type="entry name" value="HI0050"/>
    <property type="match status" value="1"/>
</dbReference>
<feature type="transmembrane region" description="Helical" evidence="7">
    <location>
        <begin position="242"/>
        <end position="260"/>
    </location>
</feature>
<name>A0A285TD20_9PROT</name>
<sequence>MLALIVLLALVGLIVFGVPIAVALAVTAIGTYVALGETAILTMLPQRMYSATTSFTLLAIPFFILAGNLMNTGGVTERIFRFASALVGHIRGGLGQVNVVASLIFSGMSGAAVADAAGLGQVEFKAMRDRGYDERFSAAITAASSTIGPVFPPSIPFVIFASLTGVSVVKLFLAGVVPGLLMAVALMAAVYVVAVIRKFPREMRASYRELWASFKAAFLPLGTPVIIIAGILTGIFTPTEAGVTASFYAAFLGLFVYREIRIADLPSILWNTLLHTIRVLFVIAAAGFFGWLLIHQRVPNSVITGLLSLSDNPAVIMSLIVVILLVLGMFLEGIAVIVITVPIFMPIMTTLGVDPVQFGVIMIMCSMIGLLTPPVGMVLFAISSVTQVPISPLVRELWPYLLGIVAVLILVICIPQVSTWLPELVMGGGR</sequence>
<feature type="domain" description="TRAP C4-dicarboxylate transport system permease DctM subunit" evidence="8">
    <location>
        <begin position="8"/>
        <end position="416"/>
    </location>
</feature>
<comment type="subunit">
    <text evidence="7">The complex comprises the extracytoplasmic solute receptor protein and the two transmembrane proteins.</text>
</comment>
<evidence type="ECO:0000256" key="1">
    <source>
        <dbReference type="ARBA" id="ARBA00004429"/>
    </source>
</evidence>
<organism evidence="9 10">
    <name type="scientific">Thalassospira xiamenensis</name>
    <dbReference type="NCBI Taxonomy" id="220697"/>
    <lineage>
        <taxon>Bacteria</taxon>
        <taxon>Pseudomonadati</taxon>
        <taxon>Pseudomonadota</taxon>
        <taxon>Alphaproteobacteria</taxon>
        <taxon>Rhodospirillales</taxon>
        <taxon>Thalassospiraceae</taxon>
        <taxon>Thalassospira</taxon>
    </lineage>
</organism>
<feature type="transmembrane region" description="Helical" evidence="7">
    <location>
        <begin position="397"/>
        <end position="421"/>
    </location>
</feature>
<evidence type="ECO:0000259" key="8">
    <source>
        <dbReference type="Pfam" id="PF06808"/>
    </source>
</evidence>
<dbReference type="PANTHER" id="PTHR33362:SF3">
    <property type="entry name" value="SIALIC ACID TRAP TRANSPORTER PERMEASE PROTEIN SIAT"/>
    <property type="match status" value="1"/>
</dbReference>
<feature type="transmembrane region" description="Helical" evidence="7">
    <location>
        <begin position="356"/>
        <end position="385"/>
    </location>
</feature>
<keyword evidence="4 7" id="KW-0812">Transmembrane</keyword>
<evidence type="ECO:0000256" key="3">
    <source>
        <dbReference type="ARBA" id="ARBA00022519"/>
    </source>
</evidence>
<evidence type="ECO:0000256" key="7">
    <source>
        <dbReference type="RuleBase" id="RU369079"/>
    </source>
</evidence>
<dbReference type="RefSeq" id="WP_097051925.1">
    <property type="nucleotide sequence ID" value="NZ_OBMM01000003.1"/>
</dbReference>
<keyword evidence="5 7" id="KW-1133">Transmembrane helix</keyword>
<evidence type="ECO:0000256" key="2">
    <source>
        <dbReference type="ARBA" id="ARBA00022475"/>
    </source>
</evidence>
<proteinExistence type="inferred from homology"/>
<feature type="transmembrane region" description="Helical" evidence="7">
    <location>
        <begin position="217"/>
        <end position="236"/>
    </location>
</feature>
<feature type="transmembrane region" description="Helical" evidence="7">
    <location>
        <begin position="171"/>
        <end position="196"/>
    </location>
</feature>
<evidence type="ECO:0000256" key="5">
    <source>
        <dbReference type="ARBA" id="ARBA00022989"/>
    </source>
</evidence>
<feature type="transmembrane region" description="Helical" evidence="7">
    <location>
        <begin position="272"/>
        <end position="294"/>
    </location>
</feature>
<dbReference type="GO" id="GO:0005886">
    <property type="term" value="C:plasma membrane"/>
    <property type="evidence" value="ECO:0007669"/>
    <property type="project" value="UniProtKB-SubCell"/>
</dbReference>
<reference evidence="9 10" key="1">
    <citation type="submission" date="2017-08" db="EMBL/GenBank/DDBJ databases">
        <authorList>
            <person name="de Groot N.N."/>
        </authorList>
    </citation>
    <scope>NUCLEOTIDE SEQUENCE [LARGE SCALE GENOMIC DNA]</scope>
    <source>
        <strain evidence="9 10">USBA 78</strain>
    </source>
</reference>
<protein>
    <recommendedName>
        <fullName evidence="7">TRAP transporter large permease protein</fullName>
    </recommendedName>
</protein>
<evidence type="ECO:0000256" key="6">
    <source>
        <dbReference type="ARBA" id="ARBA00023136"/>
    </source>
</evidence>
<keyword evidence="3 7" id="KW-0997">Cell inner membrane</keyword>
<keyword evidence="2" id="KW-1003">Cell membrane</keyword>